<organism evidence="2 3">
    <name type="scientific">Smittium culicis</name>
    <dbReference type="NCBI Taxonomy" id="133412"/>
    <lineage>
        <taxon>Eukaryota</taxon>
        <taxon>Fungi</taxon>
        <taxon>Fungi incertae sedis</taxon>
        <taxon>Zoopagomycota</taxon>
        <taxon>Kickxellomycotina</taxon>
        <taxon>Harpellomycetes</taxon>
        <taxon>Harpellales</taxon>
        <taxon>Legeriomycetaceae</taxon>
        <taxon>Smittium</taxon>
    </lineage>
</organism>
<dbReference type="CDD" id="cd22756">
    <property type="entry name" value="OTU_OTUD3-like"/>
    <property type="match status" value="1"/>
</dbReference>
<sequence length="209" mass="23821">MTSSRKGNARNRKKRLYLFVSPFDYTIPSLGYSVLNSATFLNLYKSRPFIPFCKTCFNLADKLIRNRAKNEQCISNDLETSLKESGLYCKEILGDGNCLFRALSDQYYGDTSKHGQIRHNVCMFILANKQDFEPFIDSDFESYVKNMRKDGVFGGNMELVAFSRHYGADIKVYQAGGTVFAIDCENGIMTMSTTHLSERLMGLTMDHQK</sequence>
<dbReference type="InterPro" id="IPR038765">
    <property type="entry name" value="Papain-like_cys_pep_sf"/>
</dbReference>
<proteinExistence type="predicted"/>
<evidence type="ECO:0000313" key="3">
    <source>
        <dbReference type="Proteomes" id="UP000187429"/>
    </source>
</evidence>
<reference evidence="3" key="1">
    <citation type="submission" date="2017-01" db="EMBL/GenBank/DDBJ databases">
        <authorList>
            <person name="Wang Y."/>
            <person name="White M."/>
            <person name="Kvist S."/>
            <person name="Moncalvo J.-M."/>
        </authorList>
    </citation>
    <scope>NUCLEOTIDE SEQUENCE [LARGE SCALE GENOMIC DNA]</scope>
    <source>
        <strain evidence="3">ID-206-W2</strain>
    </source>
</reference>
<dbReference type="Gene3D" id="3.90.70.80">
    <property type="match status" value="1"/>
</dbReference>
<dbReference type="Proteomes" id="UP000187429">
    <property type="component" value="Unassembled WGS sequence"/>
</dbReference>
<dbReference type="PROSITE" id="PS50802">
    <property type="entry name" value="OTU"/>
    <property type="match status" value="1"/>
</dbReference>
<dbReference type="InterPro" id="IPR050704">
    <property type="entry name" value="Peptidase_C85-like"/>
</dbReference>
<comment type="caution">
    <text evidence="2">The sequence shown here is derived from an EMBL/GenBank/DDBJ whole genome shotgun (WGS) entry which is preliminary data.</text>
</comment>
<evidence type="ECO:0000259" key="1">
    <source>
        <dbReference type="PROSITE" id="PS50802"/>
    </source>
</evidence>
<dbReference type="GO" id="GO:0016579">
    <property type="term" value="P:protein deubiquitination"/>
    <property type="evidence" value="ECO:0007669"/>
    <property type="project" value="TreeGrafter"/>
</dbReference>
<dbReference type="SUPFAM" id="SSF54001">
    <property type="entry name" value="Cysteine proteinases"/>
    <property type="match status" value="1"/>
</dbReference>
<protein>
    <submittedName>
        <fullName evidence="2">OTU domain-containing protein 3</fullName>
    </submittedName>
</protein>
<dbReference type="InterPro" id="IPR003323">
    <property type="entry name" value="OTU_dom"/>
</dbReference>
<feature type="domain" description="OTU" evidence="1">
    <location>
        <begin position="87"/>
        <end position="202"/>
    </location>
</feature>
<keyword evidence="3" id="KW-1185">Reference proteome</keyword>
<dbReference type="PANTHER" id="PTHR12419:SF7">
    <property type="entry name" value="OTU DOMAIN-CONTAINING PROTEIN 3"/>
    <property type="match status" value="1"/>
</dbReference>
<dbReference type="AlphaFoldDB" id="A0A1R1Y2P2"/>
<dbReference type="Pfam" id="PF02338">
    <property type="entry name" value="OTU"/>
    <property type="match status" value="1"/>
</dbReference>
<dbReference type="GO" id="GO:0004843">
    <property type="term" value="F:cysteine-type deubiquitinase activity"/>
    <property type="evidence" value="ECO:0007669"/>
    <property type="project" value="TreeGrafter"/>
</dbReference>
<gene>
    <name evidence="2" type="ORF">AYI69_g5913</name>
</gene>
<dbReference type="PANTHER" id="PTHR12419">
    <property type="entry name" value="OTU DOMAIN CONTAINING PROTEIN"/>
    <property type="match status" value="1"/>
</dbReference>
<evidence type="ECO:0000313" key="2">
    <source>
        <dbReference type="EMBL" id="OMJ21231.1"/>
    </source>
</evidence>
<dbReference type="EMBL" id="LSSM01002563">
    <property type="protein sequence ID" value="OMJ21231.1"/>
    <property type="molecule type" value="Genomic_DNA"/>
</dbReference>
<dbReference type="OrthoDB" id="415023at2759"/>
<accession>A0A1R1Y2P2</accession>
<name>A0A1R1Y2P2_9FUNG</name>